<comment type="caution">
    <text evidence="3">The sequence shown here is derived from an EMBL/GenBank/DDBJ whole genome shotgun (WGS) entry which is preliminary data.</text>
</comment>
<dbReference type="RefSeq" id="WP_390222585.1">
    <property type="nucleotide sequence ID" value="NZ_JBHTAA010000002.1"/>
</dbReference>
<dbReference type="EMBL" id="JBHTAA010000002">
    <property type="protein sequence ID" value="MFC7203246.1"/>
    <property type="molecule type" value="Genomic_DNA"/>
</dbReference>
<dbReference type="InterPro" id="IPR058305">
    <property type="entry name" value="DUF7992"/>
</dbReference>
<evidence type="ECO:0000313" key="3">
    <source>
        <dbReference type="EMBL" id="MFC7203246.1"/>
    </source>
</evidence>
<sequence length="168" mass="19381">MGLDVPTPNPPASYREARDDEYVTDRSRRAEIQAYLTGVENAWTEAFTQWSIDTSLSLDEYQLVLRVGLLDEFDFYWDDERQRIEYTAPKIPDEWEQLDEFDSLDSWATVSAINDELDELGDTVAGVLTDYYVSWDSEDGVVDMFGSQFNARDDVLTDVQDAYEEGRD</sequence>
<evidence type="ECO:0000259" key="2">
    <source>
        <dbReference type="Pfam" id="PF25955"/>
    </source>
</evidence>
<dbReference type="Proteomes" id="UP001596481">
    <property type="component" value="Unassembled WGS sequence"/>
</dbReference>
<gene>
    <name evidence="3" type="ORF">ACFQJC_06945</name>
</gene>
<evidence type="ECO:0000256" key="1">
    <source>
        <dbReference type="SAM" id="MobiDB-lite"/>
    </source>
</evidence>
<keyword evidence="4" id="KW-1185">Reference proteome</keyword>
<name>A0ABD5ZDL4_9EURY</name>
<organism evidence="3 4">
    <name type="scientific">Haloferax namakaokahaiae</name>
    <dbReference type="NCBI Taxonomy" id="1748331"/>
    <lineage>
        <taxon>Archaea</taxon>
        <taxon>Methanobacteriati</taxon>
        <taxon>Methanobacteriota</taxon>
        <taxon>Stenosarchaea group</taxon>
        <taxon>Halobacteria</taxon>
        <taxon>Halobacteriales</taxon>
        <taxon>Haloferacaceae</taxon>
        <taxon>Haloferax</taxon>
    </lineage>
</organism>
<protein>
    <recommendedName>
        <fullName evidence="2">DUF7992 domain-containing protein</fullName>
    </recommendedName>
</protein>
<evidence type="ECO:0000313" key="4">
    <source>
        <dbReference type="Proteomes" id="UP001596481"/>
    </source>
</evidence>
<reference evidence="3 4" key="1">
    <citation type="journal article" date="2019" name="Int. J. Syst. Evol. Microbiol.">
        <title>The Global Catalogue of Microorganisms (GCM) 10K type strain sequencing project: providing services to taxonomists for standard genome sequencing and annotation.</title>
        <authorList>
            <consortium name="The Broad Institute Genomics Platform"/>
            <consortium name="The Broad Institute Genome Sequencing Center for Infectious Disease"/>
            <person name="Wu L."/>
            <person name="Ma J."/>
        </authorList>
    </citation>
    <scope>NUCLEOTIDE SEQUENCE [LARGE SCALE GENOMIC DNA]</scope>
    <source>
        <strain evidence="3 4">DSM 29988</strain>
    </source>
</reference>
<dbReference type="AlphaFoldDB" id="A0ABD5ZDL4"/>
<feature type="region of interest" description="Disordered" evidence="1">
    <location>
        <begin position="1"/>
        <end position="20"/>
    </location>
</feature>
<accession>A0ABD5ZDL4</accession>
<dbReference type="Pfam" id="PF25955">
    <property type="entry name" value="DUF7992"/>
    <property type="match status" value="1"/>
</dbReference>
<feature type="domain" description="DUF7992" evidence="2">
    <location>
        <begin position="3"/>
        <end position="146"/>
    </location>
</feature>
<proteinExistence type="predicted"/>